<dbReference type="EMBL" id="BMAW01112230">
    <property type="protein sequence ID" value="GFT51541.1"/>
    <property type="molecule type" value="Genomic_DNA"/>
</dbReference>
<proteinExistence type="predicted"/>
<evidence type="ECO:0000313" key="2">
    <source>
        <dbReference type="Proteomes" id="UP000887013"/>
    </source>
</evidence>
<comment type="caution">
    <text evidence="1">The sequence shown here is derived from an EMBL/GenBank/DDBJ whole genome shotgun (WGS) entry which is preliminary data.</text>
</comment>
<dbReference type="Proteomes" id="UP000887013">
    <property type="component" value="Unassembled WGS sequence"/>
</dbReference>
<organism evidence="1 2">
    <name type="scientific">Nephila pilipes</name>
    <name type="common">Giant wood spider</name>
    <name type="synonym">Nephila maculata</name>
    <dbReference type="NCBI Taxonomy" id="299642"/>
    <lineage>
        <taxon>Eukaryota</taxon>
        <taxon>Metazoa</taxon>
        <taxon>Ecdysozoa</taxon>
        <taxon>Arthropoda</taxon>
        <taxon>Chelicerata</taxon>
        <taxon>Arachnida</taxon>
        <taxon>Araneae</taxon>
        <taxon>Araneomorphae</taxon>
        <taxon>Entelegynae</taxon>
        <taxon>Araneoidea</taxon>
        <taxon>Nephilidae</taxon>
        <taxon>Nephila</taxon>
    </lineage>
</organism>
<name>A0A8X6TUJ3_NEPPI</name>
<protein>
    <submittedName>
        <fullName evidence="1">Uncharacterized protein</fullName>
    </submittedName>
</protein>
<reference evidence="1" key="1">
    <citation type="submission" date="2020-08" db="EMBL/GenBank/DDBJ databases">
        <title>Multicomponent nature underlies the extraordinary mechanical properties of spider dragline silk.</title>
        <authorList>
            <person name="Kono N."/>
            <person name="Nakamura H."/>
            <person name="Mori M."/>
            <person name="Yoshida Y."/>
            <person name="Ohtoshi R."/>
            <person name="Malay A.D."/>
            <person name="Moran D.A.P."/>
            <person name="Tomita M."/>
            <person name="Numata K."/>
            <person name="Arakawa K."/>
        </authorList>
    </citation>
    <scope>NUCLEOTIDE SEQUENCE</scope>
</reference>
<dbReference type="AlphaFoldDB" id="A0A8X6TUJ3"/>
<accession>A0A8X6TUJ3</accession>
<evidence type="ECO:0000313" key="1">
    <source>
        <dbReference type="EMBL" id="GFT51541.1"/>
    </source>
</evidence>
<sequence length="104" mass="11681">MRKARKEEMMLFGYHGSSFGLRYLVVHDASSLCFPVTLYDFLGKVINSYSDVLNPSSSLSAKPITISVTKRTPYFIRSLGAIPSLRPIAPKEKPSQLLLLLLKY</sequence>
<keyword evidence="2" id="KW-1185">Reference proteome</keyword>
<gene>
    <name evidence="1" type="ORF">NPIL_126721</name>
</gene>